<evidence type="ECO:0000256" key="2">
    <source>
        <dbReference type="ARBA" id="ARBA00022448"/>
    </source>
</evidence>
<keyword evidence="6 11" id="KW-0067">ATP-binding</keyword>
<dbReference type="InterPro" id="IPR003593">
    <property type="entry name" value="AAA+_ATPase"/>
</dbReference>
<dbReference type="GO" id="GO:0005886">
    <property type="term" value="C:plasma membrane"/>
    <property type="evidence" value="ECO:0007669"/>
    <property type="project" value="UniProtKB-SubCell"/>
</dbReference>
<feature type="compositionally biased region" description="Low complexity" evidence="9">
    <location>
        <begin position="1"/>
        <end position="10"/>
    </location>
</feature>
<sequence length="557" mass="60197">MTAPSRTAAPARPPAPAAHSEPVIEMSDISISFPGVKALDGVSFRMFPGEVHSLMGENGAGKSTLIKALTGVYQIDSGTVLLSGQPVSFASTAQAQDAGISTVYQEVNLLPNLSVAENIMLGREPRRFGSIDTRGMRRRAAEVLSNLGLDVDPASLLGSHSLAIQQLIAIARATNIDAKVLILDEPTSSLDADEVAELFRIIRSLKDDGVAILFVSHFLDQVYEIADRLTVFRNGRFIGEYLTPELLRIDLVQKMIGKELTTLEELEQRVQESDGDSGDETVFLRASGVGRRGSVAPFDLTIHEGEVIGFAGLLGSGRTELARLLGGTDRSDEGKLTISGVPQRLRTPRQALKKRIAYSSENRRSEGIVDELTVRDNIILALQADRGWFRPISKKRRDELADSYIQALNIRPANKDAIVRNLSGGNQQKVLLARWLATAPRLLILDEPTRGIDIGAKAEIQKLVFSLAENGMSVVYISAELEEVLRLSHRVIVMRDRRKVADLVNDELTVDGLLALIADGSLEIEDPAGATAPAEPTAPADTTAPADSTARPQGDPA</sequence>
<dbReference type="CDD" id="cd03215">
    <property type="entry name" value="ABC_Carb_Monos_II"/>
    <property type="match status" value="1"/>
</dbReference>
<dbReference type="EC" id="3.6.3.17" evidence="11"/>
<evidence type="ECO:0000256" key="6">
    <source>
        <dbReference type="ARBA" id="ARBA00022840"/>
    </source>
</evidence>
<evidence type="ECO:0000256" key="5">
    <source>
        <dbReference type="ARBA" id="ARBA00022741"/>
    </source>
</evidence>
<protein>
    <submittedName>
        <fullName evidence="11">Arabinose import ATP-binding protein AraG</fullName>
        <ecNumber evidence="11">3.6.3.17</ecNumber>
    </submittedName>
</protein>
<evidence type="ECO:0000313" key="12">
    <source>
        <dbReference type="Proteomes" id="UP000276888"/>
    </source>
</evidence>
<accession>A0A3S9WDC8</accession>
<dbReference type="InterPro" id="IPR027417">
    <property type="entry name" value="P-loop_NTPase"/>
</dbReference>
<keyword evidence="4" id="KW-0677">Repeat</keyword>
<organism evidence="11 12">
    <name type="scientific">Microbacterium lemovicicum</name>
    <dbReference type="NCBI Taxonomy" id="1072463"/>
    <lineage>
        <taxon>Bacteria</taxon>
        <taxon>Bacillati</taxon>
        <taxon>Actinomycetota</taxon>
        <taxon>Actinomycetes</taxon>
        <taxon>Micrococcales</taxon>
        <taxon>Microbacteriaceae</taxon>
        <taxon>Microbacterium</taxon>
    </lineage>
</organism>
<evidence type="ECO:0000313" key="11">
    <source>
        <dbReference type="EMBL" id="AZS38079.1"/>
    </source>
</evidence>
<dbReference type="OrthoDB" id="39350at2"/>
<reference evidence="11 12" key="1">
    <citation type="submission" date="2018-08" db="EMBL/GenBank/DDBJ databases">
        <title>Microbacterium lemovicicum sp. nov., a bacterium isolated from a natural uranium-rich soil.</title>
        <authorList>
            <person name="ORTET P."/>
        </authorList>
    </citation>
    <scope>NUCLEOTIDE SEQUENCE [LARGE SCALE GENOMIC DNA]</scope>
    <source>
        <strain evidence="11 12">Viu22</strain>
    </source>
</reference>
<dbReference type="PROSITE" id="PS50893">
    <property type="entry name" value="ABC_TRANSPORTER_2"/>
    <property type="match status" value="2"/>
</dbReference>
<evidence type="ECO:0000256" key="8">
    <source>
        <dbReference type="ARBA" id="ARBA00023136"/>
    </source>
</evidence>
<feature type="domain" description="ABC transporter" evidence="10">
    <location>
        <begin position="277"/>
        <end position="521"/>
    </location>
</feature>
<feature type="domain" description="ABC transporter" evidence="10">
    <location>
        <begin position="24"/>
        <end position="259"/>
    </location>
</feature>
<comment type="subcellular location">
    <subcellularLocation>
        <location evidence="1">Cell membrane</location>
        <topology evidence="1">Peripheral membrane protein</topology>
    </subcellularLocation>
</comment>
<keyword evidence="2" id="KW-0813">Transport</keyword>
<dbReference type="InterPro" id="IPR050107">
    <property type="entry name" value="ABC_carbohydrate_import_ATPase"/>
</dbReference>
<evidence type="ECO:0000256" key="9">
    <source>
        <dbReference type="SAM" id="MobiDB-lite"/>
    </source>
</evidence>
<dbReference type="FunFam" id="3.40.50.300:FF:000127">
    <property type="entry name" value="Ribose import ATP-binding protein RbsA"/>
    <property type="match status" value="1"/>
</dbReference>
<feature type="compositionally biased region" description="Low complexity" evidence="9">
    <location>
        <begin position="527"/>
        <end position="550"/>
    </location>
</feature>
<dbReference type="SMART" id="SM00382">
    <property type="entry name" value="AAA"/>
    <property type="match status" value="2"/>
</dbReference>
<dbReference type="Pfam" id="PF00005">
    <property type="entry name" value="ABC_tran"/>
    <property type="match status" value="2"/>
</dbReference>
<dbReference type="RefSeq" id="WP_127096555.1">
    <property type="nucleotide sequence ID" value="NZ_CP031423.1"/>
</dbReference>
<feature type="region of interest" description="Disordered" evidence="9">
    <location>
        <begin position="1"/>
        <end position="20"/>
    </location>
</feature>
<keyword evidence="5" id="KW-0547">Nucleotide-binding</keyword>
<name>A0A3S9WDC8_9MICO</name>
<dbReference type="GO" id="GO:0016887">
    <property type="term" value="F:ATP hydrolysis activity"/>
    <property type="evidence" value="ECO:0007669"/>
    <property type="project" value="InterPro"/>
</dbReference>
<feature type="region of interest" description="Disordered" evidence="9">
    <location>
        <begin position="526"/>
        <end position="557"/>
    </location>
</feature>
<dbReference type="InterPro" id="IPR017871">
    <property type="entry name" value="ABC_transporter-like_CS"/>
</dbReference>
<keyword evidence="12" id="KW-1185">Reference proteome</keyword>
<keyword evidence="11" id="KW-0378">Hydrolase</keyword>
<dbReference type="PANTHER" id="PTHR43790">
    <property type="entry name" value="CARBOHYDRATE TRANSPORT ATP-BINDING PROTEIN MG119-RELATED"/>
    <property type="match status" value="1"/>
</dbReference>
<dbReference type="CDD" id="cd03216">
    <property type="entry name" value="ABC_Carb_Monos_I"/>
    <property type="match status" value="1"/>
</dbReference>
<evidence type="ECO:0000256" key="4">
    <source>
        <dbReference type="ARBA" id="ARBA00022737"/>
    </source>
</evidence>
<gene>
    <name evidence="11" type="primary">araG_2</name>
    <name evidence="11" type="ORF">CVS47_02730</name>
</gene>
<dbReference type="AlphaFoldDB" id="A0A3S9WDC8"/>
<dbReference type="PANTHER" id="PTHR43790:SF9">
    <property type="entry name" value="GALACTOFURANOSE TRANSPORTER ATP-BINDING PROTEIN YTFR"/>
    <property type="match status" value="1"/>
</dbReference>
<evidence type="ECO:0000256" key="3">
    <source>
        <dbReference type="ARBA" id="ARBA00022475"/>
    </source>
</evidence>
<dbReference type="PROSITE" id="PS00211">
    <property type="entry name" value="ABC_TRANSPORTER_1"/>
    <property type="match status" value="1"/>
</dbReference>
<dbReference type="GO" id="GO:0005524">
    <property type="term" value="F:ATP binding"/>
    <property type="evidence" value="ECO:0007669"/>
    <property type="project" value="UniProtKB-KW"/>
</dbReference>
<dbReference type="SUPFAM" id="SSF52540">
    <property type="entry name" value="P-loop containing nucleoside triphosphate hydrolases"/>
    <property type="match status" value="2"/>
</dbReference>
<dbReference type="InterPro" id="IPR003439">
    <property type="entry name" value="ABC_transporter-like_ATP-bd"/>
</dbReference>
<keyword evidence="8" id="KW-0472">Membrane</keyword>
<proteinExistence type="predicted"/>
<keyword evidence="3" id="KW-1003">Cell membrane</keyword>
<evidence type="ECO:0000256" key="1">
    <source>
        <dbReference type="ARBA" id="ARBA00004202"/>
    </source>
</evidence>
<evidence type="ECO:0000256" key="7">
    <source>
        <dbReference type="ARBA" id="ARBA00022967"/>
    </source>
</evidence>
<dbReference type="Gene3D" id="3.40.50.300">
    <property type="entry name" value="P-loop containing nucleotide triphosphate hydrolases"/>
    <property type="match status" value="2"/>
</dbReference>
<dbReference type="KEGG" id="mlv:CVS47_02730"/>
<dbReference type="EMBL" id="CP031423">
    <property type="protein sequence ID" value="AZS38079.1"/>
    <property type="molecule type" value="Genomic_DNA"/>
</dbReference>
<keyword evidence="7" id="KW-1278">Translocase</keyword>
<dbReference type="Proteomes" id="UP000276888">
    <property type="component" value="Chromosome"/>
</dbReference>
<evidence type="ECO:0000259" key="10">
    <source>
        <dbReference type="PROSITE" id="PS50893"/>
    </source>
</evidence>